<evidence type="ECO:0000256" key="1">
    <source>
        <dbReference type="SAM" id="MobiDB-lite"/>
    </source>
</evidence>
<reference evidence="2" key="1">
    <citation type="submission" date="2020-03" db="EMBL/GenBank/DDBJ databases">
        <title>A high-quality chromosome-level genome assembly of a woody plant with both climbing and erect habits, Rhamnella rubrinervis.</title>
        <authorList>
            <person name="Lu Z."/>
            <person name="Yang Y."/>
            <person name="Zhu X."/>
            <person name="Sun Y."/>
        </authorList>
    </citation>
    <scope>NUCLEOTIDE SEQUENCE</scope>
    <source>
        <strain evidence="2">BYM</strain>
        <tissue evidence="2">Leaf</tissue>
    </source>
</reference>
<dbReference type="AlphaFoldDB" id="A0A8K0MN83"/>
<accession>A0A8K0MN83</accession>
<dbReference type="EMBL" id="VOIH02000002">
    <property type="protein sequence ID" value="KAF3452302.1"/>
    <property type="molecule type" value="Genomic_DNA"/>
</dbReference>
<feature type="compositionally biased region" description="Polar residues" evidence="1">
    <location>
        <begin position="31"/>
        <end position="54"/>
    </location>
</feature>
<evidence type="ECO:0000313" key="2">
    <source>
        <dbReference type="EMBL" id="KAF3452302.1"/>
    </source>
</evidence>
<sequence>MSRHRRQASQVLPPELIVGDEPPKTYDLVLDSSSGVHGGSTTPRTNVAETTSNPPAAHQEASPALVKKPPAAGRPT</sequence>
<comment type="caution">
    <text evidence="2">The sequence shown here is derived from an EMBL/GenBank/DDBJ whole genome shotgun (WGS) entry which is preliminary data.</text>
</comment>
<name>A0A8K0MN83_9ROSA</name>
<protein>
    <submittedName>
        <fullName evidence="2">Uncharacterized protein</fullName>
    </submittedName>
</protein>
<dbReference type="OrthoDB" id="1710287at2759"/>
<proteinExistence type="predicted"/>
<gene>
    <name evidence="2" type="ORF">FNV43_RR02735</name>
</gene>
<keyword evidence="3" id="KW-1185">Reference proteome</keyword>
<evidence type="ECO:0000313" key="3">
    <source>
        <dbReference type="Proteomes" id="UP000796880"/>
    </source>
</evidence>
<dbReference type="Proteomes" id="UP000796880">
    <property type="component" value="Unassembled WGS sequence"/>
</dbReference>
<feature type="region of interest" description="Disordered" evidence="1">
    <location>
        <begin position="1"/>
        <end position="76"/>
    </location>
</feature>
<organism evidence="2 3">
    <name type="scientific">Rhamnella rubrinervis</name>
    <dbReference type="NCBI Taxonomy" id="2594499"/>
    <lineage>
        <taxon>Eukaryota</taxon>
        <taxon>Viridiplantae</taxon>
        <taxon>Streptophyta</taxon>
        <taxon>Embryophyta</taxon>
        <taxon>Tracheophyta</taxon>
        <taxon>Spermatophyta</taxon>
        <taxon>Magnoliopsida</taxon>
        <taxon>eudicotyledons</taxon>
        <taxon>Gunneridae</taxon>
        <taxon>Pentapetalae</taxon>
        <taxon>rosids</taxon>
        <taxon>fabids</taxon>
        <taxon>Rosales</taxon>
        <taxon>Rhamnaceae</taxon>
        <taxon>rhamnoid group</taxon>
        <taxon>Rhamneae</taxon>
        <taxon>Rhamnella</taxon>
    </lineage>
</organism>